<proteinExistence type="predicted"/>
<feature type="region of interest" description="Disordered" evidence="1">
    <location>
        <begin position="135"/>
        <end position="156"/>
    </location>
</feature>
<gene>
    <name evidence="2" type="ORF">LCGC14_1321180</name>
</gene>
<protein>
    <submittedName>
        <fullName evidence="2">Uncharacterized protein</fullName>
    </submittedName>
</protein>
<comment type="caution">
    <text evidence="2">The sequence shown here is derived from an EMBL/GenBank/DDBJ whole genome shotgun (WGS) entry which is preliminary data.</text>
</comment>
<sequence>MKIRIETKTVQGNDLQPGDLFSFASEEHWLTVNDERDPNPVGEKVYIRTNAPALTPKEDANVTLVTFRYVNDEGKSPPWVGTKLHHESFHVDMDIDDDGHKVAAMFPNSNCPYCKGELTVTEPDELAIMEEAINPPLQGEPAPQGITKDINDVISD</sequence>
<evidence type="ECO:0000256" key="1">
    <source>
        <dbReference type="SAM" id="MobiDB-lite"/>
    </source>
</evidence>
<dbReference type="AlphaFoldDB" id="A0A0F9NLW1"/>
<name>A0A0F9NLW1_9ZZZZ</name>
<organism evidence="2">
    <name type="scientific">marine sediment metagenome</name>
    <dbReference type="NCBI Taxonomy" id="412755"/>
    <lineage>
        <taxon>unclassified sequences</taxon>
        <taxon>metagenomes</taxon>
        <taxon>ecological metagenomes</taxon>
    </lineage>
</organism>
<accession>A0A0F9NLW1</accession>
<evidence type="ECO:0000313" key="2">
    <source>
        <dbReference type="EMBL" id="KKM82287.1"/>
    </source>
</evidence>
<dbReference type="EMBL" id="LAZR01007886">
    <property type="protein sequence ID" value="KKM82287.1"/>
    <property type="molecule type" value="Genomic_DNA"/>
</dbReference>
<reference evidence="2" key="1">
    <citation type="journal article" date="2015" name="Nature">
        <title>Complex archaea that bridge the gap between prokaryotes and eukaryotes.</title>
        <authorList>
            <person name="Spang A."/>
            <person name="Saw J.H."/>
            <person name="Jorgensen S.L."/>
            <person name="Zaremba-Niedzwiedzka K."/>
            <person name="Martijn J."/>
            <person name="Lind A.E."/>
            <person name="van Eijk R."/>
            <person name="Schleper C."/>
            <person name="Guy L."/>
            <person name="Ettema T.J."/>
        </authorList>
    </citation>
    <scope>NUCLEOTIDE SEQUENCE</scope>
</reference>